<sequence length="491" mass="54760">MLQPAESFGQIYMPIKVSRVDDFFQLDKYQLLMLLYNELLIFMILSNQAFNVFGVAPPTLVGCDNVKYNATTKAGLCAIYDADLTCKEPMLKYEFYSATIEFQQLCHRRDYTFLDKIIENLGIKDKSVFSTTIQMVGLMVGAAVAGQLSDSYGRRKVLLASMILICIFSTILSFSPSIDFYVLCRFFIGIFIGALTTVGPIFVLECLPAAHRMWIATVVTWGPNFMILSLIAYFTREWRLLSRVCNGISVFGILVLVFCLEESPKFYVQQRKREEAIKALTNINKWKAPKNRVPHSQIIAIVHKETGGDEATEALLDKKKLTTKKYSFLDLYRPASIARLTAVTSFGLFSVSLTTYALLFNLHVIPGSLFLNVAASGLLRWAIGAVVAFADHFGGVRVGRKLLHFVTVGAVVACFIILFFVVFNGWKPDYPLLVQICTLIAFGITGCIFLQMALAVAEQFPTPIRNLANANANVCGRLGSVFGPLLFSMVR</sequence>
<dbReference type="Gene3D" id="1.20.1250.20">
    <property type="entry name" value="MFS general substrate transporter like domains"/>
    <property type="match status" value="1"/>
</dbReference>
<feature type="non-terminal residue" evidence="7">
    <location>
        <position position="1"/>
    </location>
</feature>
<feature type="transmembrane region" description="Helical" evidence="5">
    <location>
        <begin position="240"/>
        <end position="260"/>
    </location>
</feature>
<evidence type="ECO:0000256" key="5">
    <source>
        <dbReference type="SAM" id="Phobius"/>
    </source>
</evidence>
<accession>A0AA36G549</accession>
<protein>
    <recommendedName>
        <fullName evidence="6">Major facilitator superfamily (MFS) profile domain-containing protein</fullName>
    </recommendedName>
</protein>
<dbReference type="Pfam" id="PF00083">
    <property type="entry name" value="Sugar_tr"/>
    <property type="match status" value="1"/>
</dbReference>
<dbReference type="Proteomes" id="UP001177023">
    <property type="component" value="Unassembled WGS sequence"/>
</dbReference>
<keyword evidence="8" id="KW-1185">Reference proteome</keyword>
<dbReference type="PANTHER" id="PTHR24064">
    <property type="entry name" value="SOLUTE CARRIER FAMILY 22 MEMBER"/>
    <property type="match status" value="1"/>
</dbReference>
<gene>
    <name evidence="7" type="ORF">MSPICULIGERA_LOCUS16801</name>
</gene>
<feature type="transmembrane region" description="Helical" evidence="5">
    <location>
        <begin position="31"/>
        <end position="50"/>
    </location>
</feature>
<feature type="transmembrane region" description="Helical" evidence="5">
    <location>
        <begin position="402"/>
        <end position="426"/>
    </location>
</feature>
<evidence type="ECO:0000313" key="7">
    <source>
        <dbReference type="EMBL" id="CAJ0578553.1"/>
    </source>
</evidence>
<organism evidence="7 8">
    <name type="scientific">Mesorhabditis spiculigera</name>
    <dbReference type="NCBI Taxonomy" id="96644"/>
    <lineage>
        <taxon>Eukaryota</taxon>
        <taxon>Metazoa</taxon>
        <taxon>Ecdysozoa</taxon>
        <taxon>Nematoda</taxon>
        <taxon>Chromadorea</taxon>
        <taxon>Rhabditida</taxon>
        <taxon>Rhabditina</taxon>
        <taxon>Rhabditomorpha</taxon>
        <taxon>Rhabditoidea</taxon>
        <taxon>Rhabditidae</taxon>
        <taxon>Mesorhabditinae</taxon>
        <taxon>Mesorhabditis</taxon>
    </lineage>
</organism>
<dbReference type="PROSITE" id="PS00217">
    <property type="entry name" value="SUGAR_TRANSPORT_2"/>
    <property type="match status" value="1"/>
</dbReference>
<dbReference type="InterPro" id="IPR020846">
    <property type="entry name" value="MFS_dom"/>
</dbReference>
<feature type="transmembrane region" description="Helical" evidence="5">
    <location>
        <begin position="369"/>
        <end position="390"/>
    </location>
</feature>
<evidence type="ECO:0000256" key="2">
    <source>
        <dbReference type="ARBA" id="ARBA00022692"/>
    </source>
</evidence>
<keyword evidence="2 5" id="KW-0812">Transmembrane</keyword>
<dbReference type="InterPro" id="IPR005829">
    <property type="entry name" value="Sugar_transporter_CS"/>
</dbReference>
<evidence type="ECO:0000313" key="8">
    <source>
        <dbReference type="Proteomes" id="UP001177023"/>
    </source>
</evidence>
<dbReference type="AlphaFoldDB" id="A0AA36G549"/>
<dbReference type="SUPFAM" id="SSF103473">
    <property type="entry name" value="MFS general substrate transporter"/>
    <property type="match status" value="1"/>
</dbReference>
<keyword evidence="3 5" id="KW-1133">Transmembrane helix</keyword>
<reference evidence="7" key="1">
    <citation type="submission" date="2023-06" db="EMBL/GenBank/DDBJ databases">
        <authorList>
            <person name="Delattre M."/>
        </authorList>
    </citation>
    <scope>NUCLEOTIDE SEQUENCE</scope>
    <source>
        <strain evidence="7">AF72</strain>
    </source>
</reference>
<comment type="caution">
    <text evidence="7">The sequence shown here is derived from an EMBL/GenBank/DDBJ whole genome shotgun (WGS) entry which is preliminary data.</text>
</comment>
<evidence type="ECO:0000259" key="6">
    <source>
        <dbReference type="PROSITE" id="PS50850"/>
    </source>
</evidence>
<dbReference type="PROSITE" id="PS50850">
    <property type="entry name" value="MFS"/>
    <property type="match status" value="1"/>
</dbReference>
<feature type="transmembrane region" description="Helical" evidence="5">
    <location>
        <begin position="340"/>
        <end position="363"/>
    </location>
</feature>
<dbReference type="EMBL" id="CATQJA010002654">
    <property type="protein sequence ID" value="CAJ0578553.1"/>
    <property type="molecule type" value="Genomic_DNA"/>
</dbReference>
<dbReference type="InterPro" id="IPR036259">
    <property type="entry name" value="MFS_trans_sf"/>
</dbReference>
<feature type="transmembrane region" description="Helical" evidence="5">
    <location>
        <begin position="180"/>
        <end position="202"/>
    </location>
</feature>
<feature type="domain" description="Major facilitator superfamily (MFS) profile" evidence="6">
    <location>
        <begin position="67"/>
        <end position="491"/>
    </location>
</feature>
<dbReference type="PROSITE" id="PS00216">
    <property type="entry name" value="SUGAR_TRANSPORT_1"/>
    <property type="match status" value="1"/>
</dbReference>
<feature type="transmembrane region" description="Helical" evidence="5">
    <location>
        <begin position="432"/>
        <end position="457"/>
    </location>
</feature>
<feature type="transmembrane region" description="Helical" evidence="5">
    <location>
        <begin position="128"/>
        <end position="145"/>
    </location>
</feature>
<proteinExistence type="predicted"/>
<keyword evidence="4 5" id="KW-0472">Membrane</keyword>
<feature type="transmembrane region" description="Helical" evidence="5">
    <location>
        <begin position="214"/>
        <end position="234"/>
    </location>
</feature>
<dbReference type="GO" id="GO:0022857">
    <property type="term" value="F:transmembrane transporter activity"/>
    <property type="evidence" value="ECO:0007669"/>
    <property type="project" value="InterPro"/>
</dbReference>
<evidence type="ECO:0000256" key="1">
    <source>
        <dbReference type="ARBA" id="ARBA00004141"/>
    </source>
</evidence>
<dbReference type="InterPro" id="IPR005828">
    <property type="entry name" value="MFS_sugar_transport-like"/>
</dbReference>
<evidence type="ECO:0000256" key="3">
    <source>
        <dbReference type="ARBA" id="ARBA00022989"/>
    </source>
</evidence>
<dbReference type="GO" id="GO:0016020">
    <property type="term" value="C:membrane"/>
    <property type="evidence" value="ECO:0007669"/>
    <property type="project" value="UniProtKB-SubCell"/>
</dbReference>
<comment type="subcellular location">
    <subcellularLocation>
        <location evidence="1">Membrane</location>
        <topology evidence="1">Multi-pass membrane protein</topology>
    </subcellularLocation>
</comment>
<feature type="transmembrane region" description="Helical" evidence="5">
    <location>
        <begin position="157"/>
        <end position="174"/>
    </location>
</feature>
<evidence type="ECO:0000256" key="4">
    <source>
        <dbReference type="ARBA" id="ARBA00023136"/>
    </source>
</evidence>
<name>A0AA36G549_9BILA</name>